<dbReference type="KEGG" id="bbae:FRD01_23045"/>
<evidence type="ECO:0000256" key="2">
    <source>
        <dbReference type="SAM" id="SignalP"/>
    </source>
</evidence>
<sequence>MKTALPFSLAIVFMSSAAWAQPSDADVEKYKSLTTEAAQTFEEGDFRKTIELLSEARVIHDHPDLSYNIGRSYEAMSWCNRARETFSIYVKRDDVPKKDRSAATERLESLKDCVEKRLLTVECDPANTTLLLNGETPLACATPTELTEGSYSVEASADGFLPSVYSVNINAFSDDISLQTKLAPAEIATVEEVVVPQDSSDWRPVTGWTLVGVGAGALVAGLVLDATSGVDSVEVGAVDQVNSDAESRRTAITALYIGGAVLGAAGAGILIWEMTDSQESASLSVRPDQVSFTYKF</sequence>
<feature type="chain" id="PRO_5023045154" description="PEGA domain-containing protein" evidence="2">
    <location>
        <begin position="21"/>
        <end position="296"/>
    </location>
</feature>
<evidence type="ECO:0008006" key="5">
    <source>
        <dbReference type="Google" id="ProtNLM"/>
    </source>
</evidence>
<evidence type="ECO:0000256" key="1">
    <source>
        <dbReference type="SAM" id="Phobius"/>
    </source>
</evidence>
<dbReference type="RefSeq" id="WP_146963408.1">
    <property type="nucleotide sequence ID" value="NZ_CP042467.1"/>
</dbReference>
<proteinExistence type="predicted"/>
<accession>A0A5B8XYL4</accession>
<feature type="transmembrane region" description="Helical" evidence="1">
    <location>
        <begin position="251"/>
        <end position="272"/>
    </location>
</feature>
<keyword evidence="1" id="KW-0812">Transmembrane</keyword>
<dbReference type="Proteomes" id="UP000321595">
    <property type="component" value="Chromosome"/>
</dbReference>
<feature type="signal peptide" evidence="2">
    <location>
        <begin position="1"/>
        <end position="20"/>
    </location>
</feature>
<gene>
    <name evidence="3" type="ORF">FRD01_23045</name>
</gene>
<dbReference type="OrthoDB" id="10017877at2"/>
<keyword evidence="2" id="KW-0732">Signal</keyword>
<keyword evidence="1" id="KW-0472">Membrane</keyword>
<evidence type="ECO:0000313" key="3">
    <source>
        <dbReference type="EMBL" id="QED30058.1"/>
    </source>
</evidence>
<organism evidence="3 4">
    <name type="scientific">Microvenator marinus</name>
    <dbReference type="NCBI Taxonomy" id="2600177"/>
    <lineage>
        <taxon>Bacteria</taxon>
        <taxon>Deltaproteobacteria</taxon>
        <taxon>Bradymonadales</taxon>
        <taxon>Microvenatoraceae</taxon>
        <taxon>Microvenator</taxon>
    </lineage>
</organism>
<protein>
    <recommendedName>
        <fullName evidence="5">PEGA domain-containing protein</fullName>
    </recommendedName>
</protein>
<dbReference type="EMBL" id="CP042467">
    <property type="protein sequence ID" value="QED30058.1"/>
    <property type="molecule type" value="Genomic_DNA"/>
</dbReference>
<dbReference type="AlphaFoldDB" id="A0A5B8XYL4"/>
<evidence type="ECO:0000313" key="4">
    <source>
        <dbReference type="Proteomes" id="UP000321595"/>
    </source>
</evidence>
<keyword evidence="1" id="KW-1133">Transmembrane helix</keyword>
<keyword evidence="4" id="KW-1185">Reference proteome</keyword>
<reference evidence="3 4" key="1">
    <citation type="submission" date="2019-08" db="EMBL/GenBank/DDBJ databases">
        <authorList>
            <person name="Liang Q."/>
        </authorList>
    </citation>
    <scope>NUCLEOTIDE SEQUENCE [LARGE SCALE GENOMIC DNA]</scope>
    <source>
        <strain evidence="3 4">V1718</strain>
    </source>
</reference>
<name>A0A5B8XYL4_9DELT</name>